<evidence type="ECO:0000256" key="1">
    <source>
        <dbReference type="ARBA" id="ARBA00001966"/>
    </source>
</evidence>
<keyword evidence="2" id="KW-0004">4Fe-4S</keyword>
<name>A0ABP9FGF0_9GAMM</name>
<evidence type="ECO:0000256" key="6">
    <source>
        <dbReference type="ARBA" id="ARBA00023014"/>
    </source>
</evidence>
<dbReference type="InterPro" id="IPR007197">
    <property type="entry name" value="rSAM"/>
</dbReference>
<dbReference type="CDD" id="cd01335">
    <property type="entry name" value="Radical_SAM"/>
    <property type="match status" value="1"/>
</dbReference>
<dbReference type="PANTHER" id="PTHR43583:SF1">
    <property type="entry name" value="2-IMINOACETATE SYNTHASE"/>
    <property type="match status" value="1"/>
</dbReference>
<keyword evidence="6" id="KW-0411">Iron-sulfur</keyword>
<dbReference type="SFLD" id="SFLDF00301">
    <property type="entry name" value="2-iminoacetate_synthase_(ThiH)"/>
    <property type="match status" value="1"/>
</dbReference>
<accession>A0ABP9FGF0</accession>
<dbReference type="InterPro" id="IPR034428">
    <property type="entry name" value="ThiH/NoCL/HydG-like"/>
</dbReference>
<feature type="domain" description="Biotin and thiamin synthesis-associated" evidence="7">
    <location>
        <begin position="256"/>
        <end position="367"/>
    </location>
</feature>
<evidence type="ECO:0000256" key="5">
    <source>
        <dbReference type="ARBA" id="ARBA00023004"/>
    </source>
</evidence>
<proteinExistence type="predicted"/>
<dbReference type="Proteomes" id="UP001499988">
    <property type="component" value="Unassembled WGS sequence"/>
</dbReference>
<dbReference type="SFLD" id="SFLDG01060">
    <property type="entry name" value="BATS_domain_containing"/>
    <property type="match status" value="1"/>
</dbReference>
<dbReference type="InterPro" id="IPR013785">
    <property type="entry name" value="Aldolase_TIM"/>
</dbReference>
<dbReference type="InterPro" id="IPR012726">
    <property type="entry name" value="ThiH"/>
</dbReference>
<dbReference type="InterPro" id="IPR010722">
    <property type="entry name" value="BATS_dom"/>
</dbReference>
<evidence type="ECO:0000313" key="9">
    <source>
        <dbReference type="Proteomes" id="UP001499988"/>
    </source>
</evidence>
<keyword evidence="5" id="KW-0408">Iron</keyword>
<dbReference type="Gene3D" id="3.20.20.70">
    <property type="entry name" value="Aldolase class I"/>
    <property type="match status" value="1"/>
</dbReference>
<protein>
    <submittedName>
        <fullName evidence="8">2-iminoacetate synthase ThiH</fullName>
    </submittedName>
</protein>
<dbReference type="PANTHER" id="PTHR43583">
    <property type="entry name" value="2-IMINOACETATE SYNTHASE"/>
    <property type="match status" value="1"/>
</dbReference>
<evidence type="ECO:0000256" key="4">
    <source>
        <dbReference type="ARBA" id="ARBA00022723"/>
    </source>
</evidence>
<keyword evidence="3" id="KW-0949">S-adenosyl-L-methionine</keyword>
<dbReference type="Pfam" id="PF04055">
    <property type="entry name" value="Radical_SAM"/>
    <property type="match status" value="1"/>
</dbReference>
<keyword evidence="9" id="KW-1185">Reference proteome</keyword>
<evidence type="ECO:0000256" key="2">
    <source>
        <dbReference type="ARBA" id="ARBA00022485"/>
    </source>
</evidence>
<dbReference type="SFLD" id="SFLDS00029">
    <property type="entry name" value="Radical_SAM"/>
    <property type="match status" value="1"/>
</dbReference>
<dbReference type="EMBL" id="BAABJZ010000101">
    <property type="protein sequence ID" value="GAA4899526.1"/>
    <property type="molecule type" value="Genomic_DNA"/>
</dbReference>
<dbReference type="Pfam" id="PF06968">
    <property type="entry name" value="BATS"/>
    <property type="match status" value="1"/>
</dbReference>
<reference evidence="9" key="1">
    <citation type="journal article" date="2019" name="Int. J. Syst. Evol. Microbiol.">
        <title>The Global Catalogue of Microorganisms (GCM) 10K type strain sequencing project: providing services to taxonomists for standard genome sequencing and annotation.</title>
        <authorList>
            <consortium name="The Broad Institute Genomics Platform"/>
            <consortium name="The Broad Institute Genome Sequencing Center for Infectious Disease"/>
            <person name="Wu L."/>
            <person name="Ma J."/>
        </authorList>
    </citation>
    <scope>NUCLEOTIDE SEQUENCE [LARGE SCALE GENOMIC DNA]</scope>
    <source>
        <strain evidence="9">JCM 18401</strain>
    </source>
</reference>
<dbReference type="SMART" id="SM00876">
    <property type="entry name" value="BATS"/>
    <property type="match status" value="1"/>
</dbReference>
<sequence>MSFYELWQQQDWDDLALRINSKTAADVQRALSKSKRDWQDFLALISPAADGFLESMASASQRLTRQRFGNNIGLYVPLYLSNLCANECDYCGFTMSNRIKRHTLDENELQAELSAIKAMGFDNILLVTGEHERKVGMAYFRRMLPRVKAQFTYLQMEVQPLETAQYAELKALGLDAVMVYQETYHPRTYAKHHLRGNKTDFRYRLETPDRLGQAGVDKIGIGALLGLANWRVEAAMVALHLDYLQRTYWRSRYSVSFPRIRPCASEGQGAMPGERDPVSPVGERQLLQLIAALRLFGPEIDLSLSTRESEHFRDNVFPLGITTVSAASSTRPGGYAEPSDDLEQFSIDDDRSPQSVAGAIAASGLQPVWKDWDRAYSG</sequence>
<gene>
    <name evidence="8" type="primary">thiH</name>
    <name evidence="8" type="ORF">GCM10023333_36490</name>
</gene>
<organism evidence="8 9">
    <name type="scientific">Ferrimonas pelagia</name>
    <dbReference type="NCBI Taxonomy" id="1177826"/>
    <lineage>
        <taxon>Bacteria</taxon>
        <taxon>Pseudomonadati</taxon>
        <taxon>Pseudomonadota</taxon>
        <taxon>Gammaproteobacteria</taxon>
        <taxon>Alteromonadales</taxon>
        <taxon>Ferrimonadaceae</taxon>
        <taxon>Ferrimonas</taxon>
    </lineage>
</organism>
<dbReference type="RefSeq" id="WP_345336917.1">
    <property type="nucleotide sequence ID" value="NZ_BAABJZ010000101.1"/>
</dbReference>
<comment type="cofactor">
    <cofactor evidence="1">
        <name>[4Fe-4S] cluster</name>
        <dbReference type="ChEBI" id="CHEBI:49883"/>
    </cofactor>
</comment>
<evidence type="ECO:0000313" key="8">
    <source>
        <dbReference type="EMBL" id="GAA4899526.1"/>
    </source>
</evidence>
<dbReference type="NCBIfam" id="TIGR02351">
    <property type="entry name" value="thiH"/>
    <property type="match status" value="1"/>
</dbReference>
<evidence type="ECO:0000256" key="3">
    <source>
        <dbReference type="ARBA" id="ARBA00022691"/>
    </source>
</evidence>
<evidence type="ECO:0000259" key="7">
    <source>
        <dbReference type="SMART" id="SM00876"/>
    </source>
</evidence>
<dbReference type="InterPro" id="IPR058240">
    <property type="entry name" value="rSAM_sf"/>
</dbReference>
<dbReference type="SFLD" id="SFLDG01081">
    <property type="entry name" value="cleavage_of_the_Ca-Cb_bond_in"/>
    <property type="match status" value="1"/>
</dbReference>
<comment type="caution">
    <text evidence="8">The sequence shown here is derived from an EMBL/GenBank/DDBJ whole genome shotgun (WGS) entry which is preliminary data.</text>
</comment>
<dbReference type="SUPFAM" id="SSF102114">
    <property type="entry name" value="Radical SAM enzymes"/>
    <property type="match status" value="1"/>
</dbReference>
<keyword evidence="4" id="KW-0479">Metal-binding</keyword>